<name>A0A074LF54_9BACT</name>
<evidence type="ECO:0000256" key="1">
    <source>
        <dbReference type="ARBA" id="ARBA00001526"/>
    </source>
</evidence>
<keyword evidence="6" id="KW-1185">Reference proteome</keyword>
<evidence type="ECO:0000256" key="3">
    <source>
        <dbReference type="ARBA" id="ARBA00012865"/>
    </source>
</evidence>
<evidence type="ECO:0000259" key="4">
    <source>
        <dbReference type="Pfam" id="PF13354"/>
    </source>
</evidence>
<accession>A0A074LF54</accession>
<dbReference type="InterPro" id="IPR045155">
    <property type="entry name" value="Beta-lactam_cat"/>
</dbReference>
<dbReference type="PANTHER" id="PTHR35333">
    <property type="entry name" value="BETA-LACTAMASE"/>
    <property type="match status" value="1"/>
</dbReference>
<dbReference type="AlphaFoldDB" id="A0A074LF54"/>
<comment type="similarity">
    <text evidence="2">Belongs to the class-A beta-lactamase family.</text>
</comment>
<comment type="caution">
    <text evidence="5">The sequence shown here is derived from an EMBL/GenBank/DDBJ whole genome shotgun (WGS) entry which is preliminary data.</text>
</comment>
<evidence type="ECO:0000313" key="6">
    <source>
        <dbReference type="Proteomes" id="UP000027821"/>
    </source>
</evidence>
<evidence type="ECO:0000313" key="5">
    <source>
        <dbReference type="EMBL" id="KEO72422.1"/>
    </source>
</evidence>
<proteinExistence type="inferred from homology"/>
<dbReference type="EC" id="3.5.2.6" evidence="3"/>
<dbReference type="PANTHER" id="PTHR35333:SF3">
    <property type="entry name" value="BETA-LACTAMASE-TYPE TRANSPEPTIDASE FOLD CONTAINING PROTEIN"/>
    <property type="match status" value="1"/>
</dbReference>
<protein>
    <recommendedName>
        <fullName evidence="3">beta-lactamase</fullName>
        <ecNumber evidence="3">3.5.2.6</ecNumber>
    </recommendedName>
</protein>
<dbReference type="Gene3D" id="3.40.710.10">
    <property type="entry name" value="DD-peptidase/beta-lactamase superfamily"/>
    <property type="match status" value="1"/>
</dbReference>
<gene>
    <name evidence="5" type="ORF">EL17_16900</name>
</gene>
<dbReference type="eggNOG" id="COG2367">
    <property type="taxonomic scope" value="Bacteria"/>
</dbReference>
<comment type="catalytic activity">
    <reaction evidence="1">
        <text>a beta-lactam + H2O = a substituted beta-amino acid</text>
        <dbReference type="Rhea" id="RHEA:20401"/>
        <dbReference type="ChEBI" id="CHEBI:15377"/>
        <dbReference type="ChEBI" id="CHEBI:35627"/>
        <dbReference type="ChEBI" id="CHEBI:140347"/>
        <dbReference type="EC" id="3.5.2.6"/>
    </reaction>
</comment>
<dbReference type="STRING" id="1048983.EL17_16900"/>
<dbReference type="OrthoDB" id="9772863at2"/>
<feature type="domain" description="Beta-lactamase class A catalytic" evidence="4">
    <location>
        <begin position="49"/>
        <end position="272"/>
    </location>
</feature>
<dbReference type="PROSITE" id="PS51257">
    <property type="entry name" value="PROKAR_LIPOPROTEIN"/>
    <property type="match status" value="1"/>
</dbReference>
<reference evidence="5 6" key="1">
    <citation type="submission" date="2014-04" db="EMBL/GenBank/DDBJ databases">
        <title>Characterization and application of a salt tolerant electro-active bacterium.</title>
        <authorList>
            <person name="Yang L."/>
            <person name="Wei S."/>
            <person name="Tay Q.X.M."/>
        </authorList>
    </citation>
    <scope>NUCLEOTIDE SEQUENCE [LARGE SCALE GENOMIC DNA]</scope>
    <source>
        <strain evidence="5 6">LY1</strain>
    </source>
</reference>
<dbReference type="RefSeq" id="WP_035076935.1">
    <property type="nucleotide sequence ID" value="NZ_JMIH01000024.1"/>
</dbReference>
<dbReference type="GO" id="GO:0030655">
    <property type="term" value="P:beta-lactam antibiotic catabolic process"/>
    <property type="evidence" value="ECO:0007669"/>
    <property type="project" value="InterPro"/>
</dbReference>
<dbReference type="SUPFAM" id="SSF56601">
    <property type="entry name" value="beta-lactamase/transpeptidase-like"/>
    <property type="match status" value="1"/>
</dbReference>
<dbReference type="Pfam" id="PF13354">
    <property type="entry name" value="Beta-lactamase2"/>
    <property type="match status" value="1"/>
</dbReference>
<sequence length="302" mass="33700">MKQFLFLSSLILGIMGCSHTSNQMDDLEVLRTEIQQAFSEVEGDFGLAFKYLGNDNHSLYINERENFHAASTMKTPVMIEVYKQAAAGKFMLTDSILVHNEFKSIIDGSPYSMELGVDSEEELYHQIGNKTTIYDIVYPMITRSSNLATNILIDMVGAENTTNTMRDLGAKDIQVLRGVEDQKAYDAGKNNTTTAYDLLVIMEAIATQTAVDPHADQEMFKVLADQHFRDLIPADLPEEITVAHKTGFITGVQHDSGIVRLPDGRQYVLVILSKNLNDSTQGKQVIAKVSRKIYDYINSLSS</sequence>
<dbReference type="Proteomes" id="UP000027821">
    <property type="component" value="Unassembled WGS sequence"/>
</dbReference>
<organism evidence="5 6">
    <name type="scientific">Anditalea andensis</name>
    <dbReference type="NCBI Taxonomy" id="1048983"/>
    <lineage>
        <taxon>Bacteria</taxon>
        <taxon>Pseudomonadati</taxon>
        <taxon>Bacteroidota</taxon>
        <taxon>Cytophagia</taxon>
        <taxon>Cytophagales</taxon>
        <taxon>Cytophagaceae</taxon>
        <taxon>Anditalea</taxon>
    </lineage>
</organism>
<evidence type="ECO:0000256" key="2">
    <source>
        <dbReference type="ARBA" id="ARBA00009009"/>
    </source>
</evidence>
<dbReference type="GO" id="GO:0046677">
    <property type="term" value="P:response to antibiotic"/>
    <property type="evidence" value="ECO:0007669"/>
    <property type="project" value="InterPro"/>
</dbReference>
<dbReference type="GO" id="GO:0008800">
    <property type="term" value="F:beta-lactamase activity"/>
    <property type="evidence" value="ECO:0007669"/>
    <property type="project" value="UniProtKB-EC"/>
</dbReference>
<dbReference type="InterPro" id="IPR000871">
    <property type="entry name" value="Beta-lactam_class-A"/>
</dbReference>
<dbReference type="EMBL" id="JMIH01000024">
    <property type="protein sequence ID" value="KEO72422.1"/>
    <property type="molecule type" value="Genomic_DNA"/>
</dbReference>
<dbReference type="InterPro" id="IPR012338">
    <property type="entry name" value="Beta-lactam/transpept-like"/>
</dbReference>